<dbReference type="InterPro" id="IPR001387">
    <property type="entry name" value="Cro/C1-type_HTH"/>
</dbReference>
<evidence type="ECO:0000313" key="2">
    <source>
        <dbReference type="EMBL" id="TLD96818.1"/>
    </source>
</evidence>
<dbReference type="GO" id="GO:0003677">
    <property type="term" value="F:DNA binding"/>
    <property type="evidence" value="ECO:0007669"/>
    <property type="project" value="InterPro"/>
</dbReference>
<dbReference type="Proteomes" id="UP000029733">
    <property type="component" value="Unassembled WGS sequence"/>
</dbReference>
<name>A0A4U8TC51_9HELI</name>
<feature type="domain" description="HTH cro/C1-type" evidence="1">
    <location>
        <begin position="6"/>
        <end position="77"/>
    </location>
</feature>
<dbReference type="Gene3D" id="1.10.260.40">
    <property type="entry name" value="lambda repressor-like DNA-binding domains"/>
    <property type="match status" value="1"/>
</dbReference>
<evidence type="ECO:0000313" key="3">
    <source>
        <dbReference type="Proteomes" id="UP000029733"/>
    </source>
</evidence>
<protein>
    <submittedName>
        <fullName evidence="2">XRE family transcriptional regulator</fullName>
    </submittedName>
</protein>
<dbReference type="OrthoDB" id="5324878at2"/>
<keyword evidence="3" id="KW-1185">Reference proteome</keyword>
<sequence length="135" mass="15575">MKVVDRINEILKAKKMSKKELVERLINLDMKANKTGEIPAKSSLYAYLNGNIELKADMIPFIAEALDVCEQELFGNTDSHKILRKVYAHNPTHIKYNHIVELLDYISPKTLETLEQTLINQKQKTIELNKIIQNL</sequence>
<dbReference type="Pfam" id="PF12844">
    <property type="entry name" value="HTH_19"/>
    <property type="match status" value="1"/>
</dbReference>
<proteinExistence type="predicted"/>
<evidence type="ECO:0000259" key="1">
    <source>
        <dbReference type="Pfam" id="PF12844"/>
    </source>
</evidence>
<organism evidence="2 3">
    <name type="scientific">Helicobacter jaachi</name>
    <dbReference type="NCBI Taxonomy" id="1677920"/>
    <lineage>
        <taxon>Bacteria</taxon>
        <taxon>Pseudomonadati</taxon>
        <taxon>Campylobacterota</taxon>
        <taxon>Epsilonproteobacteria</taxon>
        <taxon>Campylobacterales</taxon>
        <taxon>Helicobacteraceae</taxon>
        <taxon>Helicobacter</taxon>
    </lineage>
</organism>
<dbReference type="CDD" id="cd00093">
    <property type="entry name" value="HTH_XRE"/>
    <property type="match status" value="1"/>
</dbReference>
<dbReference type="RefSeq" id="WP_034352400.1">
    <property type="nucleotide sequence ID" value="NZ_JRPR02000002.1"/>
</dbReference>
<reference evidence="2 3" key="1">
    <citation type="journal article" date="2014" name="Genome Announc.">
        <title>Draft genome sequences of eight enterohepatic helicobacter species isolated from both laboratory and wild rodents.</title>
        <authorList>
            <person name="Sheh A."/>
            <person name="Shen Z."/>
            <person name="Fox J.G."/>
        </authorList>
    </citation>
    <scope>NUCLEOTIDE SEQUENCE [LARGE SCALE GENOMIC DNA]</scope>
    <source>
        <strain evidence="2 3">MIT 09-6949</strain>
    </source>
</reference>
<dbReference type="EMBL" id="JRPR02000002">
    <property type="protein sequence ID" value="TLD96818.1"/>
    <property type="molecule type" value="Genomic_DNA"/>
</dbReference>
<gene>
    <name evidence="2" type="ORF">LS71_004265</name>
</gene>
<dbReference type="AlphaFoldDB" id="A0A4U8TC51"/>
<comment type="caution">
    <text evidence="2">The sequence shown here is derived from an EMBL/GenBank/DDBJ whole genome shotgun (WGS) entry which is preliminary data.</text>
</comment>
<accession>A0A4U8TC51</accession>
<dbReference type="InterPro" id="IPR010982">
    <property type="entry name" value="Lambda_DNA-bd_dom_sf"/>
</dbReference>